<dbReference type="SUPFAM" id="SSF57277">
    <property type="entry name" value="Granulin repeat"/>
    <property type="match status" value="3"/>
</dbReference>
<dbReference type="SUPFAM" id="SSF52540">
    <property type="entry name" value="P-loop containing nucleoside triphosphate hydrolases"/>
    <property type="match status" value="1"/>
</dbReference>
<accession>A0A813WQ28</accession>
<evidence type="ECO:0000256" key="3">
    <source>
        <dbReference type="ARBA" id="ARBA00022525"/>
    </source>
</evidence>
<protein>
    <recommendedName>
        <fullName evidence="7">Granulins domain-containing protein</fullName>
    </recommendedName>
</protein>
<dbReference type="InterPro" id="IPR027417">
    <property type="entry name" value="P-loop_NTPase"/>
</dbReference>
<feature type="domain" description="Granulins" evidence="7">
    <location>
        <begin position="72"/>
        <end position="85"/>
    </location>
</feature>
<organism evidence="8 9">
    <name type="scientific">Adineta steineri</name>
    <dbReference type="NCBI Taxonomy" id="433720"/>
    <lineage>
        <taxon>Eukaryota</taxon>
        <taxon>Metazoa</taxon>
        <taxon>Spiralia</taxon>
        <taxon>Gnathifera</taxon>
        <taxon>Rotifera</taxon>
        <taxon>Eurotatoria</taxon>
        <taxon>Bdelloidea</taxon>
        <taxon>Adinetida</taxon>
        <taxon>Adinetidae</taxon>
        <taxon>Adineta</taxon>
    </lineage>
</organism>
<evidence type="ECO:0000256" key="6">
    <source>
        <dbReference type="SAM" id="SignalP"/>
    </source>
</evidence>
<evidence type="ECO:0000256" key="1">
    <source>
        <dbReference type="ARBA" id="ARBA00004613"/>
    </source>
</evidence>
<dbReference type="Gene3D" id="3.40.50.300">
    <property type="entry name" value="P-loop containing nucleotide triphosphate hydrolases"/>
    <property type="match status" value="1"/>
</dbReference>
<dbReference type="Pfam" id="PF01926">
    <property type="entry name" value="MMR_HSR1"/>
    <property type="match status" value="1"/>
</dbReference>
<evidence type="ECO:0000256" key="4">
    <source>
        <dbReference type="ARBA" id="ARBA00023157"/>
    </source>
</evidence>
<feature type="signal peptide" evidence="6">
    <location>
        <begin position="1"/>
        <end position="19"/>
    </location>
</feature>
<evidence type="ECO:0000313" key="9">
    <source>
        <dbReference type="Proteomes" id="UP000663845"/>
    </source>
</evidence>
<dbReference type="PANTHER" id="PTHR12274:SF3">
    <property type="entry name" value="PROGRANULIN"/>
    <property type="match status" value="1"/>
</dbReference>
<evidence type="ECO:0000256" key="2">
    <source>
        <dbReference type="ARBA" id="ARBA00010093"/>
    </source>
</evidence>
<sequence length="625" mass="70724">MQFFVVILSIGIISQCINGCPNDLKFPLESIPLQIGSVPCPDGQSSCPDGESCCLLSSGQYGCCPIPDAVCCNDHLHCCPTGYTCDVEHSRCQKGFEKSYSIVCPGGDMSCSDGETCCELQSGDFGCCPLPDAVCCSDHSHCCPHGYTCNIEQNKCDKGISIPWFTKKEAQPINKTLTKLSISTIQCPDEKSFCPEETTCCELTDGSYGCCPYPQASCCSDKMHCCGEGYSCDDSAAKAFELLVNAVTGGNESNQSSSNEENIQSLKKEHRAMVAELQNEKKQLMEEMKRKKEAQENEHRARVAELDNEKKKLIEEMQRKEEMRRKDEAQENKHREMVAELQNEKQKLMEEMRTKREVQENEHRARVAELDNQNKKLMEEIKRKEEVQEKKDREAAARYEKLHEQMAQYQEAHKTQIEQMAKLMEELKKKNLTSFEDIAEKDKQAKEAIIKLAKEAEPFEMEGNNIALFGITSCGKSTMINVLYGKEVAETGKGETTLRIQSYQATDFVLWDIPGKNDEVSYMSMQYISFFKGLTHRIILVTNTLKENSSMMKLLDAIGLDYDIVVNKMDECDDKEQPKFRKGIQKEVQTLGLKGVGRIFYVSAKNPLQFPDWADMVDYLKDPRK</sequence>
<proteinExistence type="inferred from homology"/>
<dbReference type="Proteomes" id="UP000663845">
    <property type="component" value="Unassembled WGS sequence"/>
</dbReference>
<dbReference type="PROSITE" id="PS00799">
    <property type="entry name" value="GRANULINS"/>
    <property type="match status" value="2"/>
</dbReference>
<comment type="similarity">
    <text evidence="2">Belongs to the granulin family.</text>
</comment>
<gene>
    <name evidence="8" type="ORF">JYZ213_LOCUS8324</name>
</gene>
<reference evidence="8" key="1">
    <citation type="submission" date="2021-02" db="EMBL/GenBank/DDBJ databases">
        <authorList>
            <person name="Nowell W R."/>
        </authorList>
    </citation>
    <scope>NUCLEOTIDE SEQUENCE</scope>
</reference>
<dbReference type="EMBL" id="CAJNOG010000056">
    <property type="protein sequence ID" value="CAF0859013.1"/>
    <property type="molecule type" value="Genomic_DNA"/>
</dbReference>
<dbReference type="FunFam" id="2.10.25.160:FF:000001">
    <property type="entry name" value="Granulin precursor"/>
    <property type="match status" value="1"/>
</dbReference>
<comment type="subcellular location">
    <subcellularLocation>
        <location evidence="1">Secreted</location>
    </subcellularLocation>
</comment>
<dbReference type="AlphaFoldDB" id="A0A813WQ28"/>
<feature type="coiled-coil region" evidence="5">
    <location>
        <begin position="260"/>
        <end position="430"/>
    </location>
</feature>
<dbReference type="GO" id="GO:0005525">
    <property type="term" value="F:GTP binding"/>
    <property type="evidence" value="ECO:0007669"/>
    <property type="project" value="InterPro"/>
</dbReference>
<dbReference type="Gene3D" id="2.10.25.160">
    <property type="entry name" value="Granulin"/>
    <property type="match status" value="3"/>
</dbReference>
<dbReference type="SMART" id="SM00277">
    <property type="entry name" value="GRAN"/>
    <property type="match status" value="3"/>
</dbReference>
<dbReference type="Pfam" id="PF00396">
    <property type="entry name" value="Granulin"/>
    <property type="match status" value="3"/>
</dbReference>
<dbReference type="InterPro" id="IPR000118">
    <property type="entry name" value="Granulin"/>
</dbReference>
<feature type="chain" id="PRO_5032657320" description="Granulins domain-containing protein" evidence="6">
    <location>
        <begin position="20"/>
        <end position="625"/>
    </location>
</feature>
<keyword evidence="3" id="KW-0964">Secreted</keyword>
<dbReference type="GO" id="GO:0005576">
    <property type="term" value="C:extracellular region"/>
    <property type="evidence" value="ECO:0007669"/>
    <property type="project" value="UniProtKB-SubCell"/>
</dbReference>
<keyword evidence="6" id="KW-0732">Signal</keyword>
<dbReference type="InterPro" id="IPR039036">
    <property type="entry name" value="Granulin_fam"/>
</dbReference>
<evidence type="ECO:0000256" key="5">
    <source>
        <dbReference type="SAM" id="Coils"/>
    </source>
</evidence>
<evidence type="ECO:0000259" key="7">
    <source>
        <dbReference type="PROSITE" id="PS00799"/>
    </source>
</evidence>
<feature type="domain" description="Granulins" evidence="7">
    <location>
        <begin position="136"/>
        <end position="149"/>
    </location>
</feature>
<name>A0A813WQ28_9BILA</name>
<comment type="caution">
    <text evidence="8">The sequence shown here is derived from an EMBL/GenBank/DDBJ whole genome shotgun (WGS) entry which is preliminary data.</text>
</comment>
<dbReference type="InterPro" id="IPR037277">
    <property type="entry name" value="Granulin_sf"/>
</dbReference>
<keyword evidence="4" id="KW-1015">Disulfide bond</keyword>
<dbReference type="PANTHER" id="PTHR12274">
    <property type="entry name" value="GRANULIN"/>
    <property type="match status" value="1"/>
</dbReference>
<dbReference type="InterPro" id="IPR006073">
    <property type="entry name" value="GTP-bd"/>
</dbReference>
<keyword evidence="5" id="KW-0175">Coiled coil</keyword>
<dbReference type="CDD" id="cd00882">
    <property type="entry name" value="Ras_like_GTPase"/>
    <property type="match status" value="1"/>
</dbReference>
<evidence type="ECO:0000313" key="8">
    <source>
        <dbReference type="EMBL" id="CAF0859013.1"/>
    </source>
</evidence>